<sequence>MYNNNPTHERGLRNPNHPGTTTTTAPNTNMPQPQTGLTYGQSPASGPAPTTAGHHKHDLLNKLDPRIDSTHDRQPMSQTGGGSSIPEGTYGPHTSKLANALDPRVDSDLDSARAGAGMGPGGGLGGTQAAGVPGAVPGAGMGVGVGAGPGMGGTQRGYGGEAPEGTYGPHTSRMANALDPRVDSDRDRHVGPGATHAPGAVMGGHGAMGTTSTATAGGGGGVGGAGAGVAAPHTAGPHKSNLLNKLDPRVDSQTGAWKGGSGTRAGY</sequence>
<feature type="compositionally biased region" description="Low complexity" evidence="1">
    <location>
        <begin position="228"/>
        <end position="237"/>
    </location>
</feature>
<feature type="compositionally biased region" description="Gly residues" evidence="1">
    <location>
        <begin position="257"/>
        <end position="267"/>
    </location>
</feature>
<feature type="region of interest" description="Disordered" evidence="1">
    <location>
        <begin position="228"/>
        <end position="267"/>
    </location>
</feature>
<dbReference type="Proteomes" id="UP001303115">
    <property type="component" value="Unassembled WGS sequence"/>
</dbReference>
<comment type="caution">
    <text evidence="2">The sequence shown here is derived from an EMBL/GenBank/DDBJ whole genome shotgun (WGS) entry which is preliminary data.</text>
</comment>
<feature type="compositionally biased region" description="Gly residues" evidence="1">
    <location>
        <begin position="152"/>
        <end position="162"/>
    </location>
</feature>
<dbReference type="PANTHER" id="PTHR39606">
    <property type="entry name" value="SURFACE PROTEIN, PUTATIVE-RELATED"/>
    <property type="match status" value="1"/>
</dbReference>
<gene>
    <name evidence="2" type="ORF">C8A01DRAFT_36874</name>
</gene>
<evidence type="ECO:0000256" key="1">
    <source>
        <dbReference type="SAM" id="MobiDB-lite"/>
    </source>
</evidence>
<organism evidence="2 3">
    <name type="scientific">Parachaetomium inaequale</name>
    <dbReference type="NCBI Taxonomy" id="2588326"/>
    <lineage>
        <taxon>Eukaryota</taxon>
        <taxon>Fungi</taxon>
        <taxon>Dikarya</taxon>
        <taxon>Ascomycota</taxon>
        <taxon>Pezizomycotina</taxon>
        <taxon>Sordariomycetes</taxon>
        <taxon>Sordariomycetidae</taxon>
        <taxon>Sordariales</taxon>
        <taxon>Chaetomiaceae</taxon>
        <taxon>Parachaetomium</taxon>
    </lineage>
</organism>
<protein>
    <submittedName>
        <fullName evidence="2">Uncharacterized protein</fullName>
    </submittedName>
</protein>
<dbReference type="EMBL" id="MU854408">
    <property type="protein sequence ID" value="KAK4039187.1"/>
    <property type="molecule type" value="Genomic_DNA"/>
</dbReference>
<keyword evidence="3" id="KW-1185">Reference proteome</keyword>
<feature type="compositionally biased region" description="Basic and acidic residues" evidence="1">
    <location>
        <begin position="58"/>
        <end position="74"/>
    </location>
</feature>
<evidence type="ECO:0000313" key="2">
    <source>
        <dbReference type="EMBL" id="KAK4039187.1"/>
    </source>
</evidence>
<proteinExistence type="predicted"/>
<feature type="region of interest" description="Disordered" evidence="1">
    <location>
        <begin position="152"/>
        <end position="215"/>
    </location>
</feature>
<feature type="compositionally biased region" description="Low complexity" evidence="1">
    <location>
        <begin position="14"/>
        <end position="35"/>
    </location>
</feature>
<accession>A0AAN6SQT4</accession>
<reference evidence="3" key="1">
    <citation type="journal article" date="2023" name="Mol. Phylogenet. Evol.">
        <title>Genome-scale phylogeny and comparative genomics of the fungal order Sordariales.</title>
        <authorList>
            <person name="Hensen N."/>
            <person name="Bonometti L."/>
            <person name="Westerberg I."/>
            <person name="Brannstrom I.O."/>
            <person name="Guillou S."/>
            <person name="Cros-Aarteil S."/>
            <person name="Calhoun S."/>
            <person name="Haridas S."/>
            <person name="Kuo A."/>
            <person name="Mondo S."/>
            <person name="Pangilinan J."/>
            <person name="Riley R."/>
            <person name="LaButti K."/>
            <person name="Andreopoulos B."/>
            <person name="Lipzen A."/>
            <person name="Chen C."/>
            <person name="Yan M."/>
            <person name="Daum C."/>
            <person name="Ng V."/>
            <person name="Clum A."/>
            <person name="Steindorff A."/>
            <person name="Ohm R.A."/>
            <person name="Martin F."/>
            <person name="Silar P."/>
            <person name="Natvig D.O."/>
            <person name="Lalanne C."/>
            <person name="Gautier V."/>
            <person name="Ament-Velasquez S.L."/>
            <person name="Kruys A."/>
            <person name="Hutchinson M.I."/>
            <person name="Powell A.J."/>
            <person name="Barry K."/>
            <person name="Miller A.N."/>
            <person name="Grigoriev I.V."/>
            <person name="Debuchy R."/>
            <person name="Gladieux P."/>
            <person name="Hiltunen Thoren M."/>
            <person name="Johannesson H."/>
        </authorList>
    </citation>
    <scope>NUCLEOTIDE SEQUENCE [LARGE SCALE GENOMIC DNA]</scope>
    <source>
        <strain evidence="3">CBS 284.82</strain>
    </source>
</reference>
<feature type="compositionally biased region" description="Gly residues" evidence="1">
    <location>
        <begin position="116"/>
        <end position="128"/>
    </location>
</feature>
<name>A0AAN6SQT4_9PEZI</name>
<dbReference type="PANTHER" id="PTHR39606:SF1">
    <property type="entry name" value="CELL SURFACE PROTEIN"/>
    <property type="match status" value="1"/>
</dbReference>
<feature type="compositionally biased region" description="Basic and acidic residues" evidence="1">
    <location>
        <begin position="180"/>
        <end position="190"/>
    </location>
</feature>
<dbReference type="AlphaFoldDB" id="A0AAN6SQT4"/>
<feature type="region of interest" description="Disordered" evidence="1">
    <location>
        <begin position="1"/>
        <end position="130"/>
    </location>
</feature>
<evidence type="ECO:0000313" key="3">
    <source>
        <dbReference type="Proteomes" id="UP001303115"/>
    </source>
</evidence>